<dbReference type="EMBL" id="KE560597">
    <property type="protein sequence ID" value="EPZ36314.1"/>
    <property type="molecule type" value="Genomic_DNA"/>
</dbReference>
<dbReference type="AlphaFoldDB" id="A0A075B156"/>
<reference evidence="2 3" key="1">
    <citation type="journal article" date="2013" name="Curr. Biol.">
        <title>Shared signatures of parasitism and phylogenomics unite Cryptomycota and microsporidia.</title>
        <authorList>
            <person name="James T.Y."/>
            <person name="Pelin A."/>
            <person name="Bonen L."/>
            <person name="Ahrendt S."/>
            <person name="Sain D."/>
            <person name="Corradi N."/>
            <person name="Stajich J.E."/>
        </authorList>
    </citation>
    <scope>NUCLEOTIDE SEQUENCE [LARGE SCALE GENOMIC DNA]</scope>
    <source>
        <strain evidence="2 3">CSF55</strain>
    </source>
</reference>
<protein>
    <submittedName>
        <fullName evidence="2">Uncharacterized protein</fullName>
    </submittedName>
</protein>
<name>A0A075B156_ROZAC</name>
<dbReference type="HOGENOM" id="CLU_943830_0_0_1"/>
<feature type="compositionally biased region" description="Acidic residues" evidence="1">
    <location>
        <begin position="109"/>
        <end position="119"/>
    </location>
</feature>
<sequence>MPANSSLSKIGGNSPSPDNGEIATIYEAAGLRRLVSAIFPGHFMDLKVMELFARLISEVQDKDFITGFFTIWVGTLMIVESRKVKTITPESFSVLPDGQQDFDNTNENITEEDDDEDEDVEREDTKFLSYLVDTNVIPADYEKLDREILSDMISAYLNKLYSKHSTAKDIRLSILNEINENNTRPELDEHRYEIIRLPKDTPIVEKRKLLEPGLYPRLACVTQHKSNIETLAESMALRDCNEKGEIDTLADSIQEFDMNVEMKDMKKDRPVKIDEEQLVEDFEEINIENEEFEII</sequence>
<gene>
    <name evidence="2" type="ORF">O9G_004741</name>
</gene>
<keyword evidence="3" id="KW-1185">Reference proteome</keyword>
<evidence type="ECO:0000256" key="1">
    <source>
        <dbReference type="SAM" id="MobiDB-lite"/>
    </source>
</evidence>
<proteinExistence type="predicted"/>
<evidence type="ECO:0000313" key="2">
    <source>
        <dbReference type="EMBL" id="EPZ36314.1"/>
    </source>
</evidence>
<evidence type="ECO:0000313" key="3">
    <source>
        <dbReference type="Proteomes" id="UP000030755"/>
    </source>
</evidence>
<feature type="region of interest" description="Disordered" evidence="1">
    <location>
        <begin position="96"/>
        <end position="119"/>
    </location>
</feature>
<dbReference type="Proteomes" id="UP000030755">
    <property type="component" value="Unassembled WGS sequence"/>
</dbReference>
<organism evidence="2 3">
    <name type="scientific">Rozella allomycis (strain CSF55)</name>
    <dbReference type="NCBI Taxonomy" id="988480"/>
    <lineage>
        <taxon>Eukaryota</taxon>
        <taxon>Fungi</taxon>
        <taxon>Fungi incertae sedis</taxon>
        <taxon>Cryptomycota</taxon>
        <taxon>Cryptomycota incertae sedis</taxon>
        <taxon>Rozella</taxon>
    </lineage>
</organism>
<accession>A0A075B156</accession>